<proteinExistence type="evidence at transcript level"/>
<sequence>IYVQLDPSSANCQNIQNRHFSSRLGQPQAQLVILLGQLSISLGRKWSRLPGIQGYQTGAAIIMTYDGIYRCQERPMSKSPYIQA</sequence>
<accession>D6W4L9</accession>
<dbReference type="EMBL" id="BT124919">
    <property type="protein sequence ID" value="ADI32757.1"/>
    <property type="molecule type" value="mRNA"/>
</dbReference>
<evidence type="ECO:0000313" key="1">
    <source>
        <dbReference type="EMBL" id="ADI32757.1"/>
    </source>
</evidence>
<organism evidence="1">
    <name type="scientific">Drosophila melanogaster</name>
    <name type="common">Fruit fly</name>
    <dbReference type="NCBI Taxonomy" id="7227"/>
    <lineage>
        <taxon>Eukaryota</taxon>
        <taxon>Metazoa</taxon>
        <taxon>Ecdysozoa</taxon>
        <taxon>Arthropoda</taxon>
        <taxon>Hexapoda</taxon>
        <taxon>Insecta</taxon>
        <taxon>Pterygota</taxon>
        <taxon>Neoptera</taxon>
        <taxon>Endopterygota</taxon>
        <taxon>Diptera</taxon>
        <taxon>Brachycera</taxon>
        <taxon>Muscomorpha</taxon>
        <taxon>Ephydroidea</taxon>
        <taxon>Drosophilidae</taxon>
        <taxon>Drosophila</taxon>
        <taxon>Sophophora</taxon>
    </lineage>
</organism>
<reference evidence="1" key="1">
    <citation type="submission" date="2010-06" db="EMBL/GenBank/DDBJ databases">
        <authorList>
            <person name="Carlson J."/>
            <person name="Booth B."/>
            <person name="Frise E."/>
            <person name="Sandler J."/>
            <person name="Wan K."/>
            <person name="Yu C."/>
            <person name="Celniker S."/>
        </authorList>
    </citation>
    <scope>NUCLEOTIDE SEQUENCE</scope>
</reference>
<protein>
    <submittedName>
        <fullName evidence="1">MIP22522p</fullName>
    </submittedName>
</protein>
<name>D6W4L9_DROME</name>
<dbReference type="AlphaFoldDB" id="D6W4L9"/>
<feature type="non-terminal residue" evidence="1">
    <location>
        <position position="1"/>
    </location>
</feature>